<evidence type="ECO:0000313" key="2">
    <source>
        <dbReference type="Proteomes" id="UP000001950"/>
    </source>
</evidence>
<name>Q4UIP7_THEAN</name>
<keyword evidence="2" id="KW-1185">Reference proteome</keyword>
<dbReference type="RefSeq" id="XP_953720.1">
    <property type="nucleotide sequence ID" value="XM_948627.1"/>
</dbReference>
<protein>
    <submittedName>
        <fullName evidence="1">Uncharacterized protein</fullName>
    </submittedName>
</protein>
<dbReference type="Proteomes" id="UP000001950">
    <property type="component" value="Chromosome 1"/>
</dbReference>
<dbReference type="AlphaFoldDB" id="Q4UIP7"/>
<dbReference type="InParanoid" id="Q4UIP7"/>
<sequence>MSCPYPPSLSSECDVFEFNQSPSDITGPDFENFLQQILHPIYSPNYVKSATVLYPYQENPCIDSFRENLFNSKDTCFVVSNITLTSLLNLDFIVNYLVPKRLSVLNIYYNYKSKINFIISSKGVLTINLDLEVFRTIGLSNCNITHRNEDESVTLEINLLDTSYLKPHSRLYERLLFSLSKISPSTVIILSEILNSMDLNELRTSLKAGQEVTISPCRTNVEHFRVPLNHKEYSLKFFSENIEKLVEEQSHELNGSCGKRLKTDTDNDDLEHRYEKMESQREILVKVFSTLKKKPLKSKQVIKDMIHELNRKNLNEFSEKKTPIHNLISFIDHINLESLKVGSCNFSNSNDTDQQNAVNNTETYELLKLNNGIISNEYSFNLLKEAWVLLREVGLVIISLYYINGKKVGCESLSKGKVLGF</sequence>
<evidence type="ECO:0000313" key="1">
    <source>
        <dbReference type="EMBL" id="CAI73042.1"/>
    </source>
</evidence>
<dbReference type="eggNOG" id="ENOG502QXII">
    <property type="taxonomic scope" value="Eukaryota"/>
</dbReference>
<dbReference type="OMA" id="DMIHELN"/>
<dbReference type="KEGG" id="tan:TA17045"/>
<proteinExistence type="predicted"/>
<organism evidence="1 2">
    <name type="scientific">Theileria annulata</name>
    <dbReference type="NCBI Taxonomy" id="5874"/>
    <lineage>
        <taxon>Eukaryota</taxon>
        <taxon>Sar</taxon>
        <taxon>Alveolata</taxon>
        <taxon>Apicomplexa</taxon>
        <taxon>Aconoidasida</taxon>
        <taxon>Piroplasmida</taxon>
        <taxon>Theileriidae</taxon>
        <taxon>Theileria</taxon>
    </lineage>
</organism>
<dbReference type="OrthoDB" id="361070at2759"/>
<dbReference type="GeneID" id="3864437"/>
<dbReference type="VEuPathDB" id="PiroplasmaDB:TA17045"/>
<gene>
    <name evidence="1" type="ORF">TA17045</name>
</gene>
<dbReference type="EMBL" id="CR940347">
    <property type="protein sequence ID" value="CAI73042.1"/>
    <property type="molecule type" value="Genomic_DNA"/>
</dbReference>
<reference evidence="1 2" key="1">
    <citation type="journal article" date="2005" name="Science">
        <title>Genome of the host-cell transforming parasite Theileria annulata compared with T. parva.</title>
        <authorList>
            <person name="Pain A."/>
            <person name="Renauld H."/>
            <person name="Berriman M."/>
            <person name="Murphy L."/>
            <person name="Yeats C.A."/>
            <person name="Weir W."/>
            <person name="Kerhornou A."/>
            <person name="Aslett M."/>
            <person name="Bishop R."/>
            <person name="Bouchier C."/>
            <person name="Cochet M."/>
            <person name="Coulson R.M.R."/>
            <person name="Cronin A."/>
            <person name="de Villiers E.P."/>
            <person name="Fraser A."/>
            <person name="Fosker N."/>
            <person name="Gardner M."/>
            <person name="Goble A."/>
            <person name="Griffiths-Jones S."/>
            <person name="Harris D.E."/>
            <person name="Katzer F."/>
            <person name="Larke N."/>
            <person name="Lord A."/>
            <person name="Maser P."/>
            <person name="McKellar S."/>
            <person name="Mooney P."/>
            <person name="Morton F."/>
            <person name="Nene V."/>
            <person name="O'Neil S."/>
            <person name="Price C."/>
            <person name="Quail M.A."/>
            <person name="Rabbinowitsch E."/>
            <person name="Rawlings N.D."/>
            <person name="Rutter S."/>
            <person name="Saunders D."/>
            <person name="Seeger K."/>
            <person name="Shah T."/>
            <person name="Squares R."/>
            <person name="Squares S."/>
            <person name="Tivey A."/>
            <person name="Walker A.R."/>
            <person name="Woodward J."/>
            <person name="Dobbelaere D.A.E."/>
            <person name="Langsley G."/>
            <person name="Rajandream M.A."/>
            <person name="McKeever D."/>
            <person name="Shiels B."/>
            <person name="Tait A."/>
            <person name="Barrell B.G."/>
            <person name="Hall N."/>
        </authorList>
    </citation>
    <scope>NUCLEOTIDE SEQUENCE [LARGE SCALE GENOMIC DNA]</scope>
    <source>
        <strain evidence="2">Ankara</strain>
    </source>
</reference>
<accession>Q4UIP7</accession>